<evidence type="ECO:0000313" key="2">
    <source>
        <dbReference type="Proteomes" id="UP000887013"/>
    </source>
</evidence>
<accession>A0A8X6UK69</accession>
<comment type="caution">
    <text evidence="1">The sequence shown here is derived from an EMBL/GenBank/DDBJ whole genome shotgun (WGS) entry which is preliminary data.</text>
</comment>
<organism evidence="1 2">
    <name type="scientific">Nephila pilipes</name>
    <name type="common">Giant wood spider</name>
    <name type="synonym">Nephila maculata</name>
    <dbReference type="NCBI Taxonomy" id="299642"/>
    <lineage>
        <taxon>Eukaryota</taxon>
        <taxon>Metazoa</taxon>
        <taxon>Ecdysozoa</taxon>
        <taxon>Arthropoda</taxon>
        <taxon>Chelicerata</taxon>
        <taxon>Arachnida</taxon>
        <taxon>Araneae</taxon>
        <taxon>Araneomorphae</taxon>
        <taxon>Entelegynae</taxon>
        <taxon>Araneoidea</taxon>
        <taxon>Nephilidae</taxon>
        <taxon>Nephila</taxon>
    </lineage>
</organism>
<keyword evidence="2" id="KW-1185">Reference proteome</keyword>
<sequence>MFISLRFITAIYDLHTRDYNILSLALSYPCGRLGRIRYTVVKMMARPHQMTAHRYLIPETRLCRPKPIQMKTDTRSIPKPPFLVIVKEDTRIASDDLTTLAFMANFHFYSLLRWPLFGQLRCFSSVPW</sequence>
<dbReference type="EMBL" id="BMAW01128463">
    <property type="protein sequence ID" value="GFU25563.1"/>
    <property type="molecule type" value="Genomic_DNA"/>
</dbReference>
<reference evidence="1" key="1">
    <citation type="submission" date="2020-08" db="EMBL/GenBank/DDBJ databases">
        <title>Multicomponent nature underlies the extraordinary mechanical properties of spider dragline silk.</title>
        <authorList>
            <person name="Kono N."/>
            <person name="Nakamura H."/>
            <person name="Mori M."/>
            <person name="Yoshida Y."/>
            <person name="Ohtoshi R."/>
            <person name="Malay A.D."/>
            <person name="Moran D.A.P."/>
            <person name="Tomita M."/>
            <person name="Numata K."/>
            <person name="Arakawa K."/>
        </authorList>
    </citation>
    <scope>NUCLEOTIDE SEQUENCE</scope>
</reference>
<name>A0A8X6UK69_NEPPI</name>
<proteinExistence type="predicted"/>
<protein>
    <submittedName>
        <fullName evidence="1">Uncharacterized protein</fullName>
    </submittedName>
</protein>
<dbReference type="AlphaFoldDB" id="A0A8X6UK69"/>
<dbReference type="Proteomes" id="UP000887013">
    <property type="component" value="Unassembled WGS sequence"/>
</dbReference>
<evidence type="ECO:0000313" key="1">
    <source>
        <dbReference type="EMBL" id="GFU25563.1"/>
    </source>
</evidence>
<gene>
    <name evidence="1" type="ORF">NPIL_341641</name>
</gene>